<evidence type="ECO:0000313" key="3">
    <source>
        <dbReference type="EMBL" id="KAK2592620.1"/>
    </source>
</evidence>
<dbReference type="EMBL" id="JASWJB010000256">
    <property type="protein sequence ID" value="KAK2592620.1"/>
    <property type="molecule type" value="Genomic_DNA"/>
</dbReference>
<accession>A0AAJ0FXK6</accession>
<dbReference type="PANTHER" id="PTHR34853:SF5">
    <property type="entry name" value="LIP-DOMAIN-CONTAINING PROTEIN-RELATED"/>
    <property type="match status" value="1"/>
</dbReference>
<dbReference type="AlphaFoldDB" id="A0AAJ0FXK6"/>
<sequence>MLNLKCLLSCALFAYTQTASAAPDFSALAAPALPGADPFYQPPAGFESKQPGTILRNRPVPNPLVGFLGAPIKVASAHQILYRTTDTFGKAIVTVSTVLIPKNANPSRLLSYQVAEDAANPNCAPSYVFQQGSQTGGFLGTVVTQIEANVINDALDNGWYVTVPDFLGPKSAFLANVLAGQAVLDGIRATLASSSFTKLAANPIVNMWGYSGGSLASGFAAELQPSYAPELKIAGVVLGGTCPDILSVMFTINKTFFAALIATGILGLAEEYPEIASLVADQVIPEKAQAVLDVKSKCLAAAVLAFSGQDIFSYVKDPTIFNGTVAKTVTDANGMGHAAPKIPVLIYKATNDEVSPVADTDKVVDFYCKGGSSVDYRRTGSTSGHIGMLFNGKAAALAWLKDRFNGVPAKQGCTTSTKL</sequence>
<dbReference type="PIRSF" id="PIRSF029171">
    <property type="entry name" value="Esterase_LipA"/>
    <property type="match status" value="1"/>
</dbReference>
<gene>
    <name evidence="3" type="ORF">QQS21_009685</name>
</gene>
<keyword evidence="4" id="KW-1185">Reference proteome</keyword>
<evidence type="ECO:0000313" key="4">
    <source>
        <dbReference type="Proteomes" id="UP001251528"/>
    </source>
</evidence>
<protein>
    <recommendedName>
        <fullName evidence="5">Secretory lipase</fullName>
    </recommendedName>
</protein>
<keyword evidence="2" id="KW-0732">Signal</keyword>
<feature type="signal peptide" evidence="2">
    <location>
        <begin position="1"/>
        <end position="21"/>
    </location>
</feature>
<reference evidence="3" key="1">
    <citation type="submission" date="2023-06" db="EMBL/GenBank/DDBJ databases">
        <title>Conoideocrella luteorostrata (Hypocreales: Clavicipitaceae), a potential biocontrol fungus for elongate hemlock scale in United States Christmas tree production areas.</title>
        <authorList>
            <person name="Barrett H."/>
            <person name="Lovett B."/>
            <person name="Macias A.M."/>
            <person name="Stajich J.E."/>
            <person name="Kasson M.T."/>
        </authorList>
    </citation>
    <scope>NUCLEOTIDE SEQUENCE</scope>
    <source>
        <strain evidence="3">ARSEF 14590</strain>
    </source>
</reference>
<dbReference type="GO" id="GO:0004806">
    <property type="term" value="F:triacylglycerol lipase activity"/>
    <property type="evidence" value="ECO:0007669"/>
    <property type="project" value="UniProtKB-UniRule"/>
</dbReference>
<dbReference type="SUPFAM" id="SSF53474">
    <property type="entry name" value="alpha/beta-Hydrolases"/>
    <property type="match status" value="1"/>
</dbReference>
<keyword evidence="1" id="KW-0378">Hydrolase</keyword>
<dbReference type="InterPro" id="IPR005152">
    <property type="entry name" value="Lipase_secreted"/>
</dbReference>
<evidence type="ECO:0000256" key="1">
    <source>
        <dbReference type="ARBA" id="ARBA00022801"/>
    </source>
</evidence>
<dbReference type="GO" id="GO:0016042">
    <property type="term" value="P:lipid catabolic process"/>
    <property type="evidence" value="ECO:0007669"/>
    <property type="project" value="UniProtKB-UniRule"/>
</dbReference>
<organism evidence="3 4">
    <name type="scientific">Conoideocrella luteorostrata</name>
    <dbReference type="NCBI Taxonomy" id="1105319"/>
    <lineage>
        <taxon>Eukaryota</taxon>
        <taxon>Fungi</taxon>
        <taxon>Dikarya</taxon>
        <taxon>Ascomycota</taxon>
        <taxon>Pezizomycotina</taxon>
        <taxon>Sordariomycetes</taxon>
        <taxon>Hypocreomycetidae</taxon>
        <taxon>Hypocreales</taxon>
        <taxon>Clavicipitaceae</taxon>
        <taxon>Conoideocrella</taxon>
    </lineage>
</organism>
<name>A0AAJ0FXK6_9HYPO</name>
<comment type="caution">
    <text evidence="3">The sequence shown here is derived from an EMBL/GenBank/DDBJ whole genome shotgun (WGS) entry which is preliminary data.</text>
</comment>
<dbReference type="Gene3D" id="1.10.260.130">
    <property type="match status" value="1"/>
</dbReference>
<dbReference type="Proteomes" id="UP001251528">
    <property type="component" value="Unassembled WGS sequence"/>
</dbReference>
<dbReference type="InterPro" id="IPR029058">
    <property type="entry name" value="AB_hydrolase_fold"/>
</dbReference>
<proteinExistence type="inferred from homology"/>
<dbReference type="Gene3D" id="3.40.50.1820">
    <property type="entry name" value="alpha/beta hydrolase"/>
    <property type="match status" value="1"/>
</dbReference>
<evidence type="ECO:0000256" key="2">
    <source>
        <dbReference type="PIRNR" id="PIRNR029171"/>
    </source>
</evidence>
<dbReference type="PANTHER" id="PTHR34853">
    <property type="match status" value="1"/>
</dbReference>
<comment type="similarity">
    <text evidence="2">Belongs to the AB hydrolase superfamily. Lipase family.</text>
</comment>
<feature type="chain" id="PRO_5042319240" description="Secretory lipase" evidence="2">
    <location>
        <begin position="22"/>
        <end position="419"/>
    </location>
</feature>
<dbReference type="Pfam" id="PF03583">
    <property type="entry name" value="LIP"/>
    <property type="match status" value="1"/>
</dbReference>
<evidence type="ECO:0008006" key="5">
    <source>
        <dbReference type="Google" id="ProtNLM"/>
    </source>
</evidence>